<protein>
    <submittedName>
        <fullName evidence="1">G protein alpha i subunit</fullName>
    </submittedName>
</protein>
<accession>A0AAV7YNX3</accession>
<organism evidence="1 2">
    <name type="scientific">Anaeramoeba flamelloides</name>
    <dbReference type="NCBI Taxonomy" id="1746091"/>
    <lineage>
        <taxon>Eukaryota</taxon>
        <taxon>Metamonada</taxon>
        <taxon>Anaeramoebidae</taxon>
        <taxon>Anaeramoeba</taxon>
    </lineage>
</organism>
<gene>
    <name evidence="1" type="ORF">M0812_24988</name>
</gene>
<dbReference type="InterPro" id="IPR027417">
    <property type="entry name" value="P-loop_NTPase"/>
</dbReference>
<dbReference type="AlphaFoldDB" id="A0AAV7YNX3"/>
<comment type="caution">
    <text evidence="1">The sequence shown here is derived from an EMBL/GenBank/DDBJ whole genome shotgun (WGS) entry which is preliminary data.</text>
</comment>
<dbReference type="Gene3D" id="3.40.50.300">
    <property type="entry name" value="P-loop containing nucleotide triphosphate hydrolases"/>
    <property type="match status" value="1"/>
</dbReference>
<name>A0AAV7YNX3_9EUKA</name>
<evidence type="ECO:0000313" key="2">
    <source>
        <dbReference type="Proteomes" id="UP001146793"/>
    </source>
</evidence>
<dbReference type="Gene3D" id="1.10.400.10">
    <property type="entry name" value="GI Alpha 1, domain 2-like"/>
    <property type="match status" value="1"/>
</dbReference>
<dbReference type="GO" id="GO:0007165">
    <property type="term" value="P:signal transduction"/>
    <property type="evidence" value="ECO:0007669"/>
    <property type="project" value="InterPro"/>
</dbReference>
<proteinExistence type="predicted"/>
<dbReference type="Proteomes" id="UP001146793">
    <property type="component" value="Unassembled WGS sequence"/>
</dbReference>
<dbReference type="InterPro" id="IPR011025">
    <property type="entry name" value="GproteinA_insert"/>
</dbReference>
<evidence type="ECO:0000313" key="1">
    <source>
        <dbReference type="EMBL" id="KAJ3429632.1"/>
    </source>
</evidence>
<sequence>MNPNNFDQRILEDQLEVENKAKLLPLIAGESGKSTMFKHMKIIHCKDSKMKNVKSMTTLSSQTPFSVRPRTLKETDKVEGIRSLLKLNNFIKKEFWKENPKRVWLDRKRTTFFKKVTQFITITWNFFSKISKTKRGKQEKNKKY</sequence>
<reference evidence="1" key="1">
    <citation type="submission" date="2022-08" db="EMBL/GenBank/DDBJ databases">
        <title>Novel sulphate-reducing endosymbionts in the free-living metamonad Anaeramoeba.</title>
        <authorList>
            <person name="Jerlstrom-Hultqvist J."/>
            <person name="Cepicka I."/>
            <person name="Gallot-Lavallee L."/>
            <person name="Salas-Leiva D."/>
            <person name="Curtis B.A."/>
            <person name="Zahonova K."/>
            <person name="Pipaliya S."/>
            <person name="Dacks J."/>
            <person name="Roger A.J."/>
        </authorList>
    </citation>
    <scope>NUCLEOTIDE SEQUENCE</scope>
    <source>
        <strain evidence="1">Busselton2</strain>
    </source>
</reference>
<dbReference type="EMBL" id="JANTQA010000057">
    <property type="protein sequence ID" value="KAJ3429632.1"/>
    <property type="molecule type" value="Genomic_DNA"/>
</dbReference>